<evidence type="ECO:0000313" key="1">
    <source>
        <dbReference type="EMBL" id="VFA89584.1"/>
    </source>
</evidence>
<comment type="caution">
    <text evidence="1">The sequence shown here is derived from an EMBL/GenBank/DDBJ whole genome shotgun (WGS) entry which is preliminary data.</text>
</comment>
<dbReference type="AlphaFoldDB" id="A0ABD7V5P7"/>
<proteinExistence type="predicted"/>
<evidence type="ECO:0000313" key="2">
    <source>
        <dbReference type="Proteomes" id="UP000360750"/>
    </source>
</evidence>
<name>A0ABD7V5P7_9ACTN</name>
<protein>
    <submittedName>
        <fullName evidence="1">Uncharacterized protein</fullName>
    </submittedName>
</protein>
<reference evidence="1 2" key="1">
    <citation type="submission" date="2019-02" db="EMBL/GenBank/DDBJ databases">
        <authorList>
            <consortium name="Pathogen Informatics"/>
        </authorList>
    </citation>
    <scope>NUCLEOTIDE SEQUENCE [LARGE SCALE GENOMIC DNA]</scope>
    <source>
        <strain evidence="1 2">3012STDY6756503</strain>
    </source>
</reference>
<organism evidence="1 2">
    <name type="scientific">Gordonia paraffinivorans</name>
    <dbReference type="NCBI Taxonomy" id="175628"/>
    <lineage>
        <taxon>Bacteria</taxon>
        <taxon>Bacillati</taxon>
        <taxon>Actinomycetota</taxon>
        <taxon>Actinomycetes</taxon>
        <taxon>Mycobacteriales</taxon>
        <taxon>Gordoniaceae</taxon>
        <taxon>Gordonia</taxon>
    </lineage>
</organism>
<sequence>MAWRWTLRPVSPRSSSRIPKRLFWGGAITALEEGTKLPAVSDKALQKVHVGARFAGPGRAIGMAAYDVISAAPEDKCVAAFSGISSAVGGYGLGLAGASGGPLTAAAAGVGGSWVFGYLGKKVGEMVCG</sequence>
<gene>
    <name evidence="1" type="ORF">NCTC8139_03151</name>
</gene>
<accession>A0ABD7V5P7</accession>
<dbReference type="Proteomes" id="UP000360750">
    <property type="component" value="Unassembled WGS sequence"/>
</dbReference>
<dbReference type="EMBL" id="CAACYD010000007">
    <property type="protein sequence ID" value="VFA89584.1"/>
    <property type="molecule type" value="Genomic_DNA"/>
</dbReference>